<dbReference type="SUPFAM" id="SSF57586">
    <property type="entry name" value="TNF receptor-like"/>
    <property type="match status" value="3"/>
</dbReference>
<dbReference type="Gene3D" id="1.10.533.10">
    <property type="entry name" value="Death Domain, Fas"/>
    <property type="match status" value="1"/>
</dbReference>
<feature type="disulfide bond" evidence="11">
    <location>
        <begin position="186"/>
        <end position="201"/>
    </location>
</feature>
<name>A0ABQ8LXR5_LABRO</name>
<feature type="repeat" description="TNFR-Cys" evidence="11">
    <location>
        <begin position="101"/>
        <end position="141"/>
    </location>
</feature>
<keyword evidence="16" id="KW-0675">Receptor</keyword>
<feature type="domain" description="TNFR-Cys" evidence="15">
    <location>
        <begin position="101"/>
        <end position="141"/>
    </location>
</feature>
<protein>
    <submittedName>
        <fullName evidence="16">Tumor necrosis factor receptor superfamily member 16</fullName>
    </submittedName>
</protein>
<organism evidence="16 17">
    <name type="scientific">Labeo rohita</name>
    <name type="common">Indian major carp</name>
    <name type="synonym">Cyprinus rohita</name>
    <dbReference type="NCBI Taxonomy" id="84645"/>
    <lineage>
        <taxon>Eukaryota</taxon>
        <taxon>Metazoa</taxon>
        <taxon>Chordata</taxon>
        <taxon>Craniata</taxon>
        <taxon>Vertebrata</taxon>
        <taxon>Euteleostomi</taxon>
        <taxon>Actinopterygii</taxon>
        <taxon>Neopterygii</taxon>
        <taxon>Teleostei</taxon>
        <taxon>Ostariophysi</taxon>
        <taxon>Cypriniformes</taxon>
        <taxon>Cyprinidae</taxon>
        <taxon>Labeoninae</taxon>
        <taxon>Labeonini</taxon>
        <taxon>Labeo</taxon>
    </lineage>
</organism>
<evidence type="ECO:0000256" key="8">
    <source>
        <dbReference type="ARBA" id="ARBA00023136"/>
    </source>
</evidence>
<feature type="repeat" description="TNFR-Cys" evidence="11">
    <location>
        <begin position="185"/>
        <end position="225"/>
    </location>
</feature>
<comment type="subcellular location">
    <subcellularLocation>
        <location evidence="1">Cell membrane</location>
        <topology evidence="1">Single-pass membrane protein</topology>
    </subcellularLocation>
</comment>
<dbReference type="EMBL" id="JACTAM010000016">
    <property type="protein sequence ID" value="KAI2655427.1"/>
    <property type="molecule type" value="Genomic_DNA"/>
</dbReference>
<accession>A0ABQ8LXR5</accession>
<keyword evidence="10" id="KW-0325">Glycoprotein</keyword>
<feature type="disulfide bond" evidence="11">
    <location>
        <begin position="204"/>
        <end position="217"/>
    </location>
</feature>
<feature type="disulfide bond" evidence="11">
    <location>
        <begin position="123"/>
        <end position="141"/>
    </location>
</feature>
<evidence type="ECO:0000259" key="15">
    <source>
        <dbReference type="PROSITE" id="PS50050"/>
    </source>
</evidence>
<evidence type="ECO:0000256" key="2">
    <source>
        <dbReference type="ARBA" id="ARBA00022475"/>
    </source>
</evidence>
<dbReference type="Gene3D" id="2.10.50.10">
    <property type="entry name" value="Tumor Necrosis Factor Receptor, subunit A, domain 2"/>
    <property type="match status" value="3"/>
</dbReference>
<feature type="disulfide bond" evidence="11">
    <location>
        <begin position="120"/>
        <end position="133"/>
    </location>
</feature>
<keyword evidence="6" id="KW-0677">Repeat</keyword>
<feature type="disulfide bond" evidence="11">
    <location>
        <begin position="162"/>
        <end position="175"/>
    </location>
</feature>
<dbReference type="PROSITE" id="PS00652">
    <property type="entry name" value="TNFR_NGFR_1"/>
    <property type="match status" value="2"/>
</dbReference>
<evidence type="ECO:0000256" key="4">
    <source>
        <dbReference type="ARBA" id="ARBA00022703"/>
    </source>
</evidence>
<keyword evidence="5" id="KW-0732">Signal</keyword>
<dbReference type="SUPFAM" id="SSF47986">
    <property type="entry name" value="DEATH domain"/>
    <property type="match status" value="1"/>
</dbReference>
<dbReference type="PROSITE" id="PS50017">
    <property type="entry name" value="DEATH_DOMAIN"/>
    <property type="match status" value="1"/>
</dbReference>
<dbReference type="Proteomes" id="UP000830375">
    <property type="component" value="Unassembled WGS sequence"/>
</dbReference>
<feature type="transmembrane region" description="Helical" evidence="13">
    <location>
        <begin position="311"/>
        <end position="331"/>
    </location>
</feature>
<keyword evidence="7 13" id="KW-1133">Transmembrane helix</keyword>
<dbReference type="InterPro" id="IPR000488">
    <property type="entry name" value="Death_dom"/>
</dbReference>
<dbReference type="PANTHER" id="PTHR46605">
    <property type="entry name" value="TUMOR NECROSIS FACTOR RECEPTOR"/>
    <property type="match status" value="1"/>
</dbReference>
<keyword evidence="4" id="KW-0053">Apoptosis</keyword>
<dbReference type="InterPro" id="IPR034046">
    <property type="entry name" value="TNFRSF16_N"/>
</dbReference>
<dbReference type="InterPro" id="IPR011029">
    <property type="entry name" value="DEATH-like_dom_sf"/>
</dbReference>
<evidence type="ECO:0000313" key="17">
    <source>
        <dbReference type="Proteomes" id="UP000830375"/>
    </source>
</evidence>
<comment type="caution">
    <text evidence="11">Lacks conserved residue(s) required for the propagation of feature annotation.</text>
</comment>
<dbReference type="InterPro" id="IPR041448">
    <property type="entry name" value="TNFR16_TM"/>
</dbReference>
<keyword evidence="17" id="KW-1185">Reference proteome</keyword>
<feature type="disulfide bond" evidence="11">
    <location>
        <begin position="165"/>
        <end position="183"/>
    </location>
</feature>
<evidence type="ECO:0000256" key="7">
    <source>
        <dbReference type="ARBA" id="ARBA00022989"/>
    </source>
</evidence>
<dbReference type="CDD" id="cd08311">
    <property type="entry name" value="Death_p75NR"/>
    <property type="match status" value="1"/>
</dbReference>
<dbReference type="Pfam" id="PF00020">
    <property type="entry name" value="TNFR_c6"/>
    <property type="match status" value="3"/>
</dbReference>
<dbReference type="Pfam" id="PF18422">
    <property type="entry name" value="TNFR_16_TM"/>
    <property type="match status" value="1"/>
</dbReference>
<dbReference type="CDD" id="cd13416">
    <property type="entry name" value="TNFRSF16"/>
    <property type="match status" value="1"/>
</dbReference>
<evidence type="ECO:0000313" key="16">
    <source>
        <dbReference type="EMBL" id="KAI2655427.1"/>
    </source>
</evidence>
<feature type="domain" description="TNFR-Cys" evidence="15">
    <location>
        <begin position="185"/>
        <end position="225"/>
    </location>
</feature>
<dbReference type="SMART" id="SM00208">
    <property type="entry name" value="TNFR"/>
    <property type="match status" value="4"/>
</dbReference>
<feature type="compositionally biased region" description="Low complexity" evidence="12">
    <location>
        <begin position="287"/>
        <end position="301"/>
    </location>
</feature>
<proteinExistence type="predicted"/>
<evidence type="ECO:0000256" key="6">
    <source>
        <dbReference type="ARBA" id="ARBA00022737"/>
    </source>
</evidence>
<dbReference type="InterPro" id="IPR001368">
    <property type="entry name" value="TNFR/NGFR_Cys_rich_reg"/>
</dbReference>
<evidence type="ECO:0000256" key="10">
    <source>
        <dbReference type="ARBA" id="ARBA00023180"/>
    </source>
</evidence>
<feature type="region of interest" description="Disordered" evidence="12">
    <location>
        <begin position="266"/>
        <end position="306"/>
    </location>
</feature>
<feature type="region of interest" description="Disordered" evidence="12">
    <location>
        <begin position="1"/>
        <end position="20"/>
    </location>
</feature>
<keyword evidence="8 13" id="KW-0472">Membrane</keyword>
<reference evidence="16 17" key="1">
    <citation type="submission" date="2022-01" db="EMBL/GenBank/DDBJ databases">
        <title>A high-quality chromosome-level genome assembly of rohu carp, Labeo rohita.</title>
        <authorList>
            <person name="Arick M.A. II"/>
            <person name="Hsu C.-Y."/>
            <person name="Magbanua Z."/>
            <person name="Pechanova O."/>
            <person name="Grover C."/>
            <person name="Miller E."/>
            <person name="Thrash A."/>
            <person name="Ezzel L."/>
            <person name="Alam S."/>
            <person name="Benzie J."/>
            <person name="Hamilton M."/>
            <person name="Karsi A."/>
            <person name="Lawrence M.L."/>
            <person name="Peterson D.G."/>
        </authorList>
    </citation>
    <scope>NUCLEOTIDE SEQUENCE [LARGE SCALE GENOMIC DNA]</scope>
    <source>
        <strain evidence="17">BAU-BD-2019</strain>
        <tissue evidence="16">Blood</tissue>
    </source>
</reference>
<dbReference type="PANTHER" id="PTHR46605:SF1">
    <property type="entry name" value="DEATH DOMAIN-CONTAINING MEMBRANE PROTEIN NRADD"/>
    <property type="match status" value="1"/>
</dbReference>
<evidence type="ECO:0000256" key="9">
    <source>
        <dbReference type="ARBA" id="ARBA00023157"/>
    </source>
</evidence>
<dbReference type="Pfam" id="PF00531">
    <property type="entry name" value="Death"/>
    <property type="match status" value="1"/>
</dbReference>
<evidence type="ECO:0000259" key="14">
    <source>
        <dbReference type="PROSITE" id="PS50017"/>
    </source>
</evidence>
<gene>
    <name evidence="16" type="ORF">H4Q32_017825</name>
</gene>
<evidence type="ECO:0000256" key="3">
    <source>
        <dbReference type="ARBA" id="ARBA00022692"/>
    </source>
</evidence>
<feature type="disulfide bond" evidence="11">
    <location>
        <begin position="102"/>
        <end position="117"/>
    </location>
</feature>
<dbReference type="InterPro" id="IPR052302">
    <property type="entry name" value="Neurotrophin_rcpt-DD"/>
</dbReference>
<dbReference type="Gene3D" id="6.10.250.1780">
    <property type="match status" value="1"/>
</dbReference>
<feature type="domain" description="TNFR-Cys" evidence="15">
    <location>
        <begin position="142"/>
        <end position="183"/>
    </location>
</feature>
<evidence type="ECO:0000256" key="1">
    <source>
        <dbReference type="ARBA" id="ARBA00004162"/>
    </source>
</evidence>
<feature type="domain" description="Death" evidence="14">
    <location>
        <begin position="397"/>
        <end position="474"/>
    </location>
</feature>
<feature type="repeat" description="TNFR-Cys" evidence="11">
    <location>
        <begin position="142"/>
        <end position="183"/>
    </location>
</feature>
<keyword evidence="2" id="KW-1003">Cell membrane</keyword>
<sequence length="480" mass="52121">MSARSTGLHTLARPNRDQRGKERDIREAMWVLLSLFGGALHVRHLLALVRAPGGSCKAEGVAFGKVCTSEQFTKTGECCSMCTAGTGLASSCDQEDTKCQPCQDGVSFSDSESLSACRLCARCPAGIPELARCTPTQDTHCDCGEHFYLWRDNSTGGLCAPCTMCGYGSGVFQVCGPLGNTICERCKPGTYSKEKSYRKPCVPCSRCTDDEVEIRPCQPDSDTVCMGWSHRFERSTCRGQGSPTECLIHTGSLWVKDLNILSRSAGSDVPREYPRWPTVNDNETENRSSPTPGSGSPRLTPQDQGGNNNNILVYVSVLAAVVLGLLLYVAYKCWKSCQQKQALVKARVGELNNVGEGEKLHSDSGVFLDSHSLQESQPSKDSKQDTRLYVNLPPHRQEEVEGLLAEGGSRSWRQLAGALGYEQDRVDVFGRGQDPIHTLLTDWAQQEGSTLGLLCSALARIERPDIISALTAPSQGVSVV</sequence>
<comment type="caution">
    <text evidence="16">The sequence shown here is derived from an EMBL/GenBank/DDBJ whole genome shotgun (WGS) entry which is preliminary data.</text>
</comment>
<dbReference type="SMART" id="SM00005">
    <property type="entry name" value="DEATH"/>
    <property type="match status" value="1"/>
</dbReference>
<evidence type="ECO:0000256" key="11">
    <source>
        <dbReference type="PROSITE-ProRule" id="PRU00206"/>
    </source>
</evidence>
<evidence type="ECO:0000256" key="12">
    <source>
        <dbReference type="SAM" id="MobiDB-lite"/>
    </source>
</evidence>
<evidence type="ECO:0000256" key="13">
    <source>
        <dbReference type="SAM" id="Phobius"/>
    </source>
</evidence>
<keyword evidence="3 13" id="KW-0812">Transmembrane</keyword>
<feature type="disulfide bond" evidence="11">
    <location>
        <begin position="207"/>
        <end position="225"/>
    </location>
</feature>
<keyword evidence="9 11" id="KW-1015">Disulfide bond</keyword>
<dbReference type="PROSITE" id="PS50050">
    <property type="entry name" value="TNFR_NGFR_2"/>
    <property type="match status" value="3"/>
</dbReference>
<evidence type="ECO:0000256" key="5">
    <source>
        <dbReference type="ARBA" id="ARBA00022729"/>
    </source>
</evidence>